<dbReference type="Pfam" id="PF22276">
    <property type="entry name" value="SlmA-like_C"/>
    <property type="match status" value="1"/>
</dbReference>
<dbReference type="SUPFAM" id="SSF48498">
    <property type="entry name" value="Tetracyclin repressor-like, C-terminal domain"/>
    <property type="match status" value="1"/>
</dbReference>
<evidence type="ECO:0000256" key="6">
    <source>
        <dbReference type="HAMAP-Rule" id="MF_01839"/>
    </source>
</evidence>
<dbReference type="PANTHER" id="PTHR30055">
    <property type="entry name" value="HTH-TYPE TRANSCRIPTIONAL REGULATOR RUTR"/>
    <property type="match status" value="1"/>
</dbReference>
<comment type="similarity">
    <text evidence="6">Belongs to the nucleoid occlusion factor SlmA family.</text>
</comment>
<dbReference type="InterPro" id="IPR023769">
    <property type="entry name" value="NO_SlmA"/>
</dbReference>
<dbReference type="Proteomes" id="UP000629025">
    <property type="component" value="Unassembled WGS sequence"/>
</dbReference>
<evidence type="ECO:0000256" key="1">
    <source>
        <dbReference type="ARBA" id="ARBA00022490"/>
    </source>
</evidence>
<dbReference type="InterPro" id="IPR054580">
    <property type="entry name" value="SlmA-like_C"/>
</dbReference>
<dbReference type="InterPro" id="IPR050109">
    <property type="entry name" value="HTH-type_TetR-like_transc_reg"/>
</dbReference>
<feature type="domain" description="HTH tetR-type" evidence="8">
    <location>
        <begin position="10"/>
        <end position="70"/>
    </location>
</feature>
<evidence type="ECO:0000256" key="2">
    <source>
        <dbReference type="ARBA" id="ARBA00022618"/>
    </source>
</evidence>
<dbReference type="Gene3D" id="1.10.357.10">
    <property type="entry name" value="Tetracycline Repressor, domain 2"/>
    <property type="match status" value="1"/>
</dbReference>
<protein>
    <recommendedName>
        <fullName evidence="6">Nucleoid occlusion factor SlmA</fullName>
    </recommendedName>
</protein>
<evidence type="ECO:0000313" key="9">
    <source>
        <dbReference type="EMBL" id="GGC08591.1"/>
    </source>
</evidence>
<reference evidence="10" key="1">
    <citation type="journal article" date="2019" name="Int. J. Syst. Evol. Microbiol.">
        <title>The Global Catalogue of Microorganisms (GCM) 10K type strain sequencing project: providing services to taxonomists for standard genome sequencing and annotation.</title>
        <authorList>
            <consortium name="The Broad Institute Genomics Platform"/>
            <consortium name="The Broad Institute Genome Sequencing Center for Infectious Disease"/>
            <person name="Wu L."/>
            <person name="Ma J."/>
        </authorList>
    </citation>
    <scope>NUCLEOTIDE SEQUENCE [LARGE SCALE GENOMIC DNA]</scope>
    <source>
        <strain evidence="10">CGMCC 1.15341</strain>
    </source>
</reference>
<dbReference type="InterPro" id="IPR001647">
    <property type="entry name" value="HTH_TetR"/>
</dbReference>
<evidence type="ECO:0000256" key="4">
    <source>
        <dbReference type="ARBA" id="ARBA00023125"/>
    </source>
</evidence>
<comment type="function">
    <text evidence="6">Required for nucleoid occlusion (NO) phenomenon, which prevents Z-ring formation and cell division over the nucleoid. Acts as a DNA-associated cell division inhibitor that binds simultaneously chromosomal DNA and FtsZ, and disrupts the assembly of FtsZ polymers. SlmA-DNA-binding sequences (SBS) are dispersed on non-Ter regions of the chromosome, preventing FtsZ polymerization at these regions.</text>
</comment>
<proteinExistence type="inferred from homology"/>
<dbReference type="InterPro" id="IPR009057">
    <property type="entry name" value="Homeodomain-like_sf"/>
</dbReference>
<keyword evidence="4 6" id="KW-0238">DNA-binding</keyword>
<gene>
    <name evidence="6 9" type="primary">slmA</name>
    <name evidence="9" type="ORF">GCM10011352_38650</name>
</gene>
<comment type="subunit">
    <text evidence="6">Homodimer. Interacts with FtsZ.</text>
</comment>
<feature type="DNA-binding region" description="H-T-H motif" evidence="7">
    <location>
        <begin position="33"/>
        <end position="52"/>
    </location>
</feature>
<name>A0ABQ1KRU7_9GAMM</name>
<dbReference type="SUPFAM" id="SSF46689">
    <property type="entry name" value="Homeodomain-like"/>
    <property type="match status" value="1"/>
</dbReference>
<evidence type="ECO:0000256" key="5">
    <source>
        <dbReference type="ARBA" id="ARBA00023306"/>
    </source>
</evidence>
<comment type="caution">
    <text evidence="9">The sequence shown here is derived from an EMBL/GenBank/DDBJ whole genome shotgun (WGS) entry which is preliminary data.</text>
</comment>
<dbReference type="PROSITE" id="PS50977">
    <property type="entry name" value="HTH_TETR_2"/>
    <property type="match status" value="1"/>
</dbReference>
<accession>A0ABQ1KRU7</accession>
<dbReference type="RefSeq" id="WP_188751432.1">
    <property type="nucleotide sequence ID" value="NZ_BMIJ01000009.1"/>
</dbReference>
<dbReference type="EMBL" id="BMIJ01000009">
    <property type="protein sequence ID" value="GGC08591.1"/>
    <property type="molecule type" value="Genomic_DNA"/>
</dbReference>
<sequence length="201" mass="22813">MSEQQLEQKVSRREQILQSLAQMLEVNPGQRITTAALAREVGVSEAALYRHFPSKARMFEGLIGFIEDTLFSRVNLIVGSDAGGKRQCEQILTLLLAFVEKNPGMARILTGDALSGETERLRTRVNQLFERLETQLKQIMREAEVREGLRTEIPAGSAANLILATAEGRIRQFVRSEFKRRPTEFWPEQWARLAQGLFRQG</sequence>
<keyword evidence="1 6" id="KW-0963">Cytoplasm</keyword>
<keyword evidence="3" id="KW-0175">Coiled coil</keyword>
<evidence type="ECO:0000256" key="7">
    <source>
        <dbReference type="PROSITE-ProRule" id="PRU00335"/>
    </source>
</evidence>
<dbReference type="InterPro" id="IPR036271">
    <property type="entry name" value="Tet_transcr_reg_TetR-rel_C_sf"/>
</dbReference>
<evidence type="ECO:0000313" key="10">
    <source>
        <dbReference type="Proteomes" id="UP000629025"/>
    </source>
</evidence>
<keyword evidence="5 6" id="KW-0131">Cell cycle</keyword>
<evidence type="ECO:0000259" key="8">
    <source>
        <dbReference type="PROSITE" id="PS50977"/>
    </source>
</evidence>
<comment type="subcellular location">
    <subcellularLocation>
        <location evidence="6">Cytoplasm</location>
        <location evidence="6">Nucleoid</location>
    </subcellularLocation>
</comment>
<organism evidence="9 10">
    <name type="scientific">Marinobacterium zhoushanense</name>
    <dbReference type="NCBI Taxonomy" id="1679163"/>
    <lineage>
        <taxon>Bacteria</taxon>
        <taxon>Pseudomonadati</taxon>
        <taxon>Pseudomonadota</taxon>
        <taxon>Gammaproteobacteria</taxon>
        <taxon>Oceanospirillales</taxon>
        <taxon>Oceanospirillaceae</taxon>
        <taxon>Marinobacterium</taxon>
    </lineage>
</organism>
<dbReference type="Pfam" id="PF00440">
    <property type="entry name" value="TetR_N"/>
    <property type="match status" value="1"/>
</dbReference>
<dbReference type="PANTHER" id="PTHR30055:SF183">
    <property type="entry name" value="NUCLEOID OCCLUSION FACTOR SLMA"/>
    <property type="match status" value="1"/>
</dbReference>
<dbReference type="HAMAP" id="MF_01839">
    <property type="entry name" value="NO_factor_SlmA"/>
    <property type="match status" value="1"/>
</dbReference>
<keyword evidence="2 6" id="KW-0132">Cell division</keyword>
<keyword evidence="10" id="KW-1185">Reference proteome</keyword>
<dbReference type="NCBIfam" id="NF007015">
    <property type="entry name" value="PRK09480.1"/>
    <property type="match status" value="1"/>
</dbReference>
<evidence type="ECO:0000256" key="3">
    <source>
        <dbReference type="ARBA" id="ARBA00023054"/>
    </source>
</evidence>